<keyword evidence="1" id="KW-0472">Membrane</keyword>
<keyword evidence="1" id="KW-1133">Transmembrane helix</keyword>
<evidence type="ECO:0000313" key="2">
    <source>
        <dbReference type="EMBL" id="QRW42015.1"/>
    </source>
</evidence>
<feature type="transmembrane region" description="Helical" evidence="1">
    <location>
        <begin position="606"/>
        <end position="626"/>
    </location>
</feature>
<evidence type="ECO:0000256" key="1">
    <source>
        <dbReference type="SAM" id="Phobius"/>
    </source>
</evidence>
<accession>A0A894KDG5</accession>
<protein>
    <submittedName>
        <fullName evidence="3">Glycoprotein</fullName>
    </submittedName>
</protein>
<proteinExistence type="predicted"/>
<organism evidence="3">
    <name type="scientific">Barstukas virus</name>
    <dbReference type="NCBI Taxonomy" id="2800906"/>
    <lineage>
        <taxon>Viruses</taxon>
        <taxon>Riboviria</taxon>
        <taxon>Orthornavirae</taxon>
        <taxon>Negarnaviricota</taxon>
        <taxon>Polyploviricotina</taxon>
        <taxon>Bunyaviricetes</taxon>
        <taxon>Elliovirales</taxon>
        <taxon>Phasmaviridae</taxon>
        <taxon>Orthophasmavirus</taxon>
        <taxon>Orthophasmavirus barstukorius</taxon>
        <taxon>Orthophasmavirus barstukasense</taxon>
    </lineage>
</organism>
<feature type="transmembrane region" description="Helical" evidence="1">
    <location>
        <begin position="54"/>
        <end position="77"/>
    </location>
</feature>
<evidence type="ECO:0000313" key="3">
    <source>
        <dbReference type="EMBL" id="QRW42016.1"/>
    </source>
</evidence>
<keyword evidence="1" id="KW-0812">Transmembrane</keyword>
<sequence>MEIKSMSGIIPGWHYGLIDYDCDGIRGQLVSKLTCRDCGIYCMDNDMIEGCGQALIPIVIGVLVGLIIGAATSVLWAKWIGPRLIKLAVMMTLRCRRWRAARRDARMLKLSHKLEQVANRKVVTQEPIAPIDTDDIDNNEDIPDPIVLDHRMYPSLVGLVVLGLLGSAVACDNTLFISSKGEICDTTTCYTTQMHEISISYGSQLCFRDINGNIMEMSIQTASDVFRSNLVYYTSEYELVTTSVSVCKGSVNDLCWNGSCHKSSKHKSLAINSTATYLHGYGCDTDSLGCDVMCWHKTSCTYYRWTVKRSDALYPVYKTVSKLWELDLSIKYKNVTKVYKFNVNNPRINLDHIDIVNMPVIVTSLSHQLNMYENHIIRIEDRFYNVDASHINMPETYKIGDLQVSTDKTEMIYNTHNVLCQVNSCRVACTIPSPKLSRMIKNTQGYLTLNTTYNMDATQLISRYNIAPTAKIMIGNIDINNLKVTPAYCDVKAYATFACKACTLPSYVVLAASNIKSEGIMPFSSNCSFDRTYLSCNPTYYKLALMDSNKICELYMPYTNKSIIVKFDYIYLGKLDASGALYSRSDPVDDVLSFMGNETLWSAISYTWVSLSLLTVIISLISRIIIRAAPIIPTVMVPNESNKE</sequence>
<reference evidence="3" key="1">
    <citation type="journal article" date="2020" name="bioRxiv">
        <title>Single mosquito metatranscriptomics identifies vectors, emerging pathogens and reservoirs in one assay.</title>
        <authorList>
            <person name="Batson J."/>
            <person name="Dudas G."/>
            <person name="Haas-Stapleton E."/>
            <person name="Kistler A.L."/>
            <person name="Li L.M."/>
            <person name="Logan P."/>
            <person name="Ratnasiri K."/>
            <person name="Retallack H."/>
        </authorList>
    </citation>
    <scope>NUCLEOTIDE SEQUENCE</scope>
    <source>
        <strain evidence="2">CMS002_044d_WVAL</strain>
        <strain evidence="3">CMS002_044e_WVAL</strain>
    </source>
</reference>
<name>A0A894KDG5_9VIRU</name>
<dbReference type="EMBL" id="MW434626">
    <property type="protein sequence ID" value="QRW42015.1"/>
    <property type="molecule type" value="Genomic_RNA"/>
</dbReference>
<dbReference type="EMBL" id="MW434627">
    <property type="protein sequence ID" value="QRW42016.1"/>
    <property type="molecule type" value="Genomic_RNA"/>
</dbReference>